<accession>A0A0C9TQU1</accession>
<gene>
    <name evidence="1" type="ORF">M422DRAFT_56460</name>
</gene>
<sequence>MDLNQIPFYLELKAILEDLKFLPNGGMLAIGFAHAYPTERMSRNNFSHLLKGDDALVHQIVKALGFRFSLHRTHLGVTTYGMVLTSSDTKYYEDQDSKWDEDENEDDSIKFYQQYIGAEFEEVLICFDRLILRRFDPHSDRASFDEDEDEAEDEDEDVNLSSITVLRGSILIESIASEDDKNYDYID</sequence>
<name>A0A0C9TQU1_SPHS4</name>
<keyword evidence="2" id="KW-1185">Reference proteome</keyword>
<reference evidence="1 2" key="1">
    <citation type="submission" date="2014-06" db="EMBL/GenBank/DDBJ databases">
        <title>Evolutionary Origins and Diversification of the Mycorrhizal Mutualists.</title>
        <authorList>
            <consortium name="DOE Joint Genome Institute"/>
            <consortium name="Mycorrhizal Genomics Consortium"/>
            <person name="Kohler A."/>
            <person name="Kuo A."/>
            <person name="Nagy L.G."/>
            <person name="Floudas D."/>
            <person name="Copeland A."/>
            <person name="Barry K.W."/>
            <person name="Cichocki N."/>
            <person name="Veneault-Fourrey C."/>
            <person name="LaButti K."/>
            <person name="Lindquist E.A."/>
            <person name="Lipzen A."/>
            <person name="Lundell T."/>
            <person name="Morin E."/>
            <person name="Murat C."/>
            <person name="Riley R."/>
            <person name="Ohm R."/>
            <person name="Sun H."/>
            <person name="Tunlid A."/>
            <person name="Henrissat B."/>
            <person name="Grigoriev I.V."/>
            <person name="Hibbett D.S."/>
            <person name="Martin F."/>
        </authorList>
    </citation>
    <scope>NUCLEOTIDE SEQUENCE [LARGE SCALE GENOMIC DNA]</scope>
    <source>
        <strain evidence="1 2">SS14</strain>
    </source>
</reference>
<protein>
    <submittedName>
        <fullName evidence="1">Uncharacterized protein</fullName>
    </submittedName>
</protein>
<dbReference type="Proteomes" id="UP000054279">
    <property type="component" value="Unassembled WGS sequence"/>
</dbReference>
<dbReference type="HOGENOM" id="CLU_098380_0_0_1"/>
<dbReference type="EMBL" id="KN837507">
    <property type="protein sequence ID" value="KIJ24284.1"/>
    <property type="molecule type" value="Genomic_DNA"/>
</dbReference>
<dbReference type="AlphaFoldDB" id="A0A0C9TQU1"/>
<evidence type="ECO:0000313" key="1">
    <source>
        <dbReference type="EMBL" id="KIJ24284.1"/>
    </source>
</evidence>
<proteinExistence type="predicted"/>
<organism evidence="1 2">
    <name type="scientific">Sphaerobolus stellatus (strain SS14)</name>
    <dbReference type="NCBI Taxonomy" id="990650"/>
    <lineage>
        <taxon>Eukaryota</taxon>
        <taxon>Fungi</taxon>
        <taxon>Dikarya</taxon>
        <taxon>Basidiomycota</taxon>
        <taxon>Agaricomycotina</taxon>
        <taxon>Agaricomycetes</taxon>
        <taxon>Phallomycetidae</taxon>
        <taxon>Geastrales</taxon>
        <taxon>Sphaerobolaceae</taxon>
        <taxon>Sphaerobolus</taxon>
    </lineage>
</organism>
<dbReference type="OrthoDB" id="27483at2759"/>
<evidence type="ECO:0000313" key="2">
    <source>
        <dbReference type="Proteomes" id="UP000054279"/>
    </source>
</evidence>